<evidence type="ECO:0000256" key="7">
    <source>
        <dbReference type="ARBA" id="ARBA00023136"/>
    </source>
</evidence>
<keyword evidence="10" id="KW-0614">Plasmid</keyword>
<dbReference type="KEGG" id="dgo:DGo_PB0329"/>
<accession>H8H251</accession>
<evidence type="ECO:0000256" key="1">
    <source>
        <dbReference type="ARBA" id="ARBA00004429"/>
    </source>
</evidence>
<feature type="domain" description="ABC transmembrane type-1" evidence="9">
    <location>
        <begin position="38"/>
        <end position="228"/>
    </location>
</feature>
<dbReference type="InterPro" id="IPR000515">
    <property type="entry name" value="MetI-like"/>
</dbReference>
<dbReference type="GO" id="GO:0055085">
    <property type="term" value="P:transmembrane transport"/>
    <property type="evidence" value="ECO:0007669"/>
    <property type="project" value="InterPro"/>
</dbReference>
<dbReference type="Gene3D" id="1.10.3720.10">
    <property type="entry name" value="MetI-like"/>
    <property type="match status" value="1"/>
</dbReference>
<dbReference type="HOGENOM" id="CLU_016047_3_1_0"/>
<keyword evidence="6 8" id="KW-1133">Transmembrane helix</keyword>
<dbReference type="PANTHER" id="PTHR43357:SF4">
    <property type="entry name" value="INNER MEMBRANE ABC TRANSPORTER PERMEASE PROTEIN YDCV"/>
    <property type="match status" value="1"/>
</dbReference>
<keyword evidence="4" id="KW-0997">Cell inner membrane</keyword>
<dbReference type="EMBL" id="CP002193">
    <property type="protein sequence ID" value="AFD27598.1"/>
    <property type="molecule type" value="Genomic_DNA"/>
</dbReference>
<dbReference type="CDD" id="cd06261">
    <property type="entry name" value="TM_PBP2"/>
    <property type="match status" value="1"/>
</dbReference>
<protein>
    <submittedName>
        <fullName evidence="10">ABC transporter, membrane spanning protein</fullName>
    </submittedName>
</protein>
<proteinExistence type="inferred from homology"/>
<comment type="subcellular location">
    <subcellularLocation>
        <location evidence="1">Cell inner membrane</location>
        <topology evidence="1">Multi-pass membrane protein</topology>
    </subcellularLocation>
    <subcellularLocation>
        <location evidence="8">Cell membrane</location>
        <topology evidence="8">Multi-pass membrane protein</topology>
    </subcellularLocation>
</comment>
<feature type="transmembrane region" description="Helical" evidence="8">
    <location>
        <begin position="150"/>
        <end position="172"/>
    </location>
</feature>
<sequence>MALWSFSDGWFPPGLLPQGYTLSHWQELLGDASLVAATFRSLGIAVTVTVLAGIIALPTAWAMARFPFRLKRALELFILAPLIVPGVVMATGLGRLFFGLHLNYTVAGVILVQLVGVLPLMIRLLTASLEGIPDELLHAARSLGAGPVQVALRVVVPLAAPGFMAGGLLSFVSSFEEFDKTFIVGAPLIETLPTKLFFYLNGAGVTFPTAAAVCLLLLLPVLVVFLIAGRIMKDDVMASGMGKL</sequence>
<evidence type="ECO:0000259" key="9">
    <source>
        <dbReference type="PROSITE" id="PS50928"/>
    </source>
</evidence>
<dbReference type="AlphaFoldDB" id="H8H251"/>
<evidence type="ECO:0000313" key="11">
    <source>
        <dbReference type="Proteomes" id="UP000007575"/>
    </source>
</evidence>
<evidence type="ECO:0000256" key="8">
    <source>
        <dbReference type="RuleBase" id="RU363032"/>
    </source>
</evidence>
<evidence type="ECO:0000256" key="5">
    <source>
        <dbReference type="ARBA" id="ARBA00022692"/>
    </source>
</evidence>
<dbReference type="GO" id="GO:0005886">
    <property type="term" value="C:plasma membrane"/>
    <property type="evidence" value="ECO:0007669"/>
    <property type="project" value="UniProtKB-SubCell"/>
</dbReference>
<dbReference type="SUPFAM" id="SSF161098">
    <property type="entry name" value="MetI-like"/>
    <property type="match status" value="1"/>
</dbReference>
<keyword evidence="5 8" id="KW-0812">Transmembrane</keyword>
<reference evidence="10 11" key="1">
    <citation type="journal article" date="2012" name="PLoS ONE">
        <title>Genome sequence and transcriptome analysis of the radioresistant bacterium Deinococcus gobiensis: insights into the extreme environmental adaptations.</title>
        <authorList>
            <person name="Yuan M."/>
            <person name="Chen M."/>
            <person name="Zhang W."/>
            <person name="Lu W."/>
            <person name="Wang J."/>
            <person name="Yang M."/>
            <person name="Zhao P."/>
            <person name="Tang R."/>
            <person name="Li X."/>
            <person name="Hao Y."/>
            <person name="Zhou Z."/>
            <person name="Zhan Y."/>
            <person name="Yu H."/>
            <person name="Teng C."/>
            <person name="Yan Y."/>
            <person name="Ping S."/>
            <person name="Wang Y."/>
            <person name="Lin M."/>
        </authorList>
    </citation>
    <scope>NUCLEOTIDE SEQUENCE [LARGE SCALE GENOMIC DNA]</scope>
    <source>
        <strain evidence="11">DSM 21396 / JCM 16679 / CGMCC 1.7299 / I-0</strain>
        <plasmid evidence="10">P2</plasmid>
    </source>
</reference>
<keyword evidence="7 8" id="KW-0472">Membrane</keyword>
<name>H8H251_DEIGI</name>
<evidence type="ECO:0000256" key="4">
    <source>
        <dbReference type="ARBA" id="ARBA00022519"/>
    </source>
</evidence>
<keyword evidence="2 8" id="KW-0813">Transport</keyword>
<keyword evidence="3" id="KW-1003">Cell membrane</keyword>
<feature type="transmembrane region" description="Helical" evidence="8">
    <location>
        <begin position="104"/>
        <end position="129"/>
    </location>
</feature>
<organism evidence="10 11">
    <name type="scientific">Deinococcus gobiensis (strain DSM 21396 / JCM 16679 / CGMCC 1.7299 / I-0)</name>
    <dbReference type="NCBI Taxonomy" id="745776"/>
    <lineage>
        <taxon>Bacteria</taxon>
        <taxon>Thermotogati</taxon>
        <taxon>Deinococcota</taxon>
        <taxon>Deinococci</taxon>
        <taxon>Deinococcales</taxon>
        <taxon>Deinococcaceae</taxon>
        <taxon>Deinococcus</taxon>
    </lineage>
</organism>
<dbReference type="InterPro" id="IPR035906">
    <property type="entry name" value="MetI-like_sf"/>
</dbReference>
<feature type="transmembrane region" description="Helical" evidence="8">
    <location>
        <begin position="76"/>
        <end position="98"/>
    </location>
</feature>
<evidence type="ECO:0000256" key="6">
    <source>
        <dbReference type="ARBA" id="ARBA00022989"/>
    </source>
</evidence>
<feature type="transmembrane region" description="Helical" evidence="8">
    <location>
        <begin position="205"/>
        <end position="228"/>
    </location>
</feature>
<dbReference type="Pfam" id="PF00528">
    <property type="entry name" value="BPD_transp_1"/>
    <property type="match status" value="1"/>
</dbReference>
<evidence type="ECO:0000256" key="2">
    <source>
        <dbReference type="ARBA" id="ARBA00022448"/>
    </source>
</evidence>
<keyword evidence="11" id="KW-1185">Reference proteome</keyword>
<feature type="transmembrane region" description="Helical" evidence="8">
    <location>
        <begin position="42"/>
        <end position="64"/>
    </location>
</feature>
<gene>
    <name evidence="10" type="primary">potC</name>
    <name evidence="10" type="ordered locus">DGo_PB0329</name>
</gene>
<dbReference type="PANTHER" id="PTHR43357">
    <property type="entry name" value="INNER MEMBRANE ABC TRANSPORTER PERMEASE PROTEIN YDCV"/>
    <property type="match status" value="1"/>
</dbReference>
<geneLocation type="plasmid" evidence="10 11">
    <name>P2</name>
</geneLocation>
<evidence type="ECO:0000256" key="3">
    <source>
        <dbReference type="ARBA" id="ARBA00022475"/>
    </source>
</evidence>
<dbReference type="PROSITE" id="PS50928">
    <property type="entry name" value="ABC_TM1"/>
    <property type="match status" value="1"/>
</dbReference>
<dbReference type="Proteomes" id="UP000007575">
    <property type="component" value="Plasmid P2"/>
</dbReference>
<comment type="similarity">
    <text evidence="8">Belongs to the binding-protein-dependent transport system permease family.</text>
</comment>
<dbReference type="PATRIC" id="fig|745776.4.peg.3661"/>
<evidence type="ECO:0000313" key="10">
    <source>
        <dbReference type="EMBL" id="AFD27598.1"/>
    </source>
</evidence>